<keyword evidence="1" id="KW-0812">Transmembrane</keyword>
<gene>
    <name evidence="2" type="ORF">PQG98_11305</name>
</gene>
<proteinExistence type="predicted"/>
<name>A0ABT5H8J4_9BACE</name>
<feature type="transmembrane region" description="Helical" evidence="1">
    <location>
        <begin position="24"/>
        <end position="47"/>
    </location>
</feature>
<evidence type="ECO:0008006" key="4">
    <source>
        <dbReference type="Google" id="ProtNLM"/>
    </source>
</evidence>
<evidence type="ECO:0000313" key="2">
    <source>
        <dbReference type="EMBL" id="MDC7136915.1"/>
    </source>
</evidence>
<dbReference type="Proteomes" id="UP001215398">
    <property type="component" value="Unassembled WGS sequence"/>
</dbReference>
<comment type="caution">
    <text evidence="2">The sequence shown here is derived from an EMBL/GenBank/DDBJ whole genome shotgun (WGS) entry which is preliminary data.</text>
</comment>
<keyword evidence="1" id="KW-1133">Transmembrane helix</keyword>
<sequence>MRTDSLEIENLHPIVETTKELDKIWLYCIIGIIIFFICLIGMLWTYFHSERLDLKRHLQQKGKEPDFKNIMDSAFRAKKLYDELKGKCHPDNFSTNLILFDKATEIFALIVENKYNYRELILLKERAEKELNINI</sequence>
<keyword evidence="1" id="KW-0472">Membrane</keyword>
<reference evidence="2 3" key="1">
    <citation type="submission" date="2023-01" db="EMBL/GenBank/DDBJ databases">
        <title>Exploring GABA producing Bacteroides strains toward improving mental health.</title>
        <authorList>
            <person name="Yousuf B."/>
            <person name="Bouhlel N.E."/>
            <person name="Mottawea W."/>
            <person name="Hammami R."/>
        </authorList>
    </citation>
    <scope>NUCLEOTIDE SEQUENCE [LARGE SCALE GENOMIC DNA]</scope>
    <source>
        <strain evidence="2 3">UO.H1054</strain>
    </source>
</reference>
<dbReference type="EMBL" id="JAQPYS010000060">
    <property type="protein sequence ID" value="MDC7136915.1"/>
    <property type="molecule type" value="Genomic_DNA"/>
</dbReference>
<keyword evidence="3" id="KW-1185">Reference proteome</keyword>
<accession>A0ABT5H8J4</accession>
<evidence type="ECO:0000256" key="1">
    <source>
        <dbReference type="SAM" id="Phobius"/>
    </source>
</evidence>
<protein>
    <recommendedName>
        <fullName evidence="4">Molecular chaperone DnaJ</fullName>
    </recommendedName>
</protein>
<dbReference type="RefSeq" id="WP_272720496.1">
    <property type="nucleotide sequence ID" value="NZ_JAQPYS010000060.1"/>
</dbReference>
<organism evidence="2 3">
    <name type="scientific">Bacteroides zhangwenhongii</name>
    <dbReference type="NCBI Taxonomy" id="2650157"/>
    <lineage>
        <taxon>Bacteria</taxon>
        <taxon>Pseudomonadati</taxon>
        <taxon>Bacteroidota</taxon>
        <taxon>Bacteroidia</taxon>
        <taxon>Bacteroidales</taxon>
        <taxon>Bacteroidaceae</taxon>
        <taxon>Bacteroides</taxon>
    </lineage>
</organism>
<evidence type="ECO:0000313" key="3">
    <source>
        <dbReference type="Proteomes" id="UP001215398"/>
    </source>
</evidence>